<evidence type="ECO:0000256" key="4">
    <source>
        <dbReference type="ARBA" id="ARBA00022729"/>
    </source>
</evidence>
<evidence type="ECO:0000256" key="5">
    <source>
        <dbReference type="SAM" id="SignalP"/>
    </source>
</evidence>
<reference evidence="7" key="1">
    <citation type="submission" date="2017-02" db="UniProtKB">
        <authorList>
            <consortium name="WormBaseParasite"/>
        </authorList>
    </citation>
    <scope>IDENTIFICATION</scope>
</reference>
<keyword evidence="6" id="KW-1185">Reference proteome</keyword>
<evidence type="ECO:0000256" key="2">
    <source>
        <dbReference type="ARBA" id="ARBA00010112"/>
    </source>
</evidence>
<sequence>MKITVCTLFILLFSLILSINGVRQQTVGVRGRFFCGPVAAEKTKVKLWDKNVIGSDTQLDSKETDSLGNFEVFGGVSSSLTSMNVQLKTYTDCGDGIKPCQRKIKFGIPNEFITKGPLVDKWFDIGTINLLTRFGDEERSCIN</sequence>
<evidence type="ECO:0000313" key="7">
    <source>
        <dbReference type="WBParaSite" id="PTRK_0000041100.1"/>
    </source>
</evidence>
<keyword evidence="3" id="KW-0964">Secreted</keyword>
<dbReference type="Pfam" id="PF01060">
    <property type="entry name" value="TTR-52"/>
    <property type="match status" value="1"/>
</dbReference>
<organism evidence="6 7">
    <name type="scientific">Parastrongyloides trichosuri</name>
    <name type="common">Possum-specific nematode worm</name>
    <dbReference type="NCBI Taxonomy" id="131310"/>
    <lineage>
        <taxon>Eukaryota</taxon>
        <taxon>Metazoa</taxon>
        <taxon>Ecdysozoa</taxon>
        <taxon>Nematoda</taxon>
        <taxon>Chromadorea</taxon>
        <taxon>Rhabditida</taxon>
        <taxon>Tylenchina</taxon>
        <taxon>Panagrolaimomorpha</taxon>
        <taxon>Strongyloidoidea</taxon>
        <taxon>Strongyloididae</taxon>
        <taxon>Parastrongyloides</taxon>
    </lineage>
</organism>
<comment type="similarity">
    <text evidence="2">Belongs to the nematode transthyretin-like family.</text>
</comment>
<dbReference type="GO" id="GO:0005576">
    <property type="term" value="C:extracellular region"/>
    <property type="evidence" value="ECO:0007669"/>
    <property type="project" value="UniProtKB-SubCell"/>
</dbReference>
<dbReference type="WBParaSite" id="PTRK_0000041100.1">
    <property type="protein sequence ID" value="PTRK_0000041100.1"/>
    <property type="gene ID" value="PTRK_0000041100"/>
</dbReference>
<accession>A0A0N4Z134</accession>
<name>A0A0N4Z134_PARTI</name>
<comment type="subcellular location">
    <subcellularLocation>
        <location evidence="1">Secreted</location>
    </subcellularLocation>
</comment>
<keyword evidence="4 5" id="KW-0732">Signal</keyword>
<feature type="signal peptide" evidence="5">
    <location>
        <begin position="1"/>
        <end position="24"/>
    </location>
</feature>
<protein>
    <submittedName>
        <fullName evidence="7">Transthyretin-like family protein</fullName>
    </submittedName>
</protein>
<dbReference type="AlphaFoldDB" id="A0A0N4Z134"/>
<dbReference type="Proteomes" id="UP000038045">
    <property type="component" value="Unplaced"/>
</dbReference>
<proteinExistence type="inferred from homology"/>
<evidence type="ECO:0000313" key="6">
    <source>
        <dbReference type="Proteomes" id="UP000038045"/>
    </source>
</evidence>
<dbReference type="Gene3D" id="2.60.40.3330">
    <property type="match status" value="1"/>
</dbReference>
<feature type="chain" id="PRO_5005890931" evidence="5">
    <location>
        <begin position="25"/>
        <end position="143"/>
    </location>
</feature>
<dbReference type="GO" id="GO:0009986">
    <property type="term" value="C:cell surface"/>
    <property type="evidence" value="ECO:0007669"/>
    <property type="project" value="InterPro"/>
</dbReference>
<dbReference type="PANTHER" id="PTHR21700">
    <property type="entry name" value="TRANSTHYRETIN-LIKE FAMILY PROTEIN-RELATED"/>
    <property type="match status" value="1"/>
</dbReference>
<evidence type="ECO:0000256" key="1">
    <source>
        <dbReference type="ARBA" id="ARBA00004613"/>
    </source>
</evidence>
<dbReference type="InterPro" id="IPR001534">
    <property type="entry name" value="Transthyretin-like"/>
</dbReference>
<evidence type="ECO:0000256" key="3">
    <source>
        <dbReference type="ARBA" id="ARBA00022525"/>
    </source>
</evidence>
<dbReference type="InterPro" id="IPR038479">
    <property type="entry name" value="Transthyretin-like_sf"/>
</dbReference>